<evidence type="ECO:0000259" key="11">
    <source>
        <dbReference type="SMART" id="SM00382"/>
    </source>
</evidence>
<feature type="domain" description="AAA+ ATPase" evidence="11">
    <location>
        <begin position="405"/>
        <end position="546"/>
    </location>
</feature>
<dbReference type="GO" id="GO:0042393">
    <property type="term" value="F:histone binding"/>
    <property type="evidence" value="ECO:0007669"/>
    <property type="project" value="UniProtKB-ARBA"/>
</dbReference>
<keyword evidence="4" id="KW-0158">Chromosome</keyword>
<dbReference type="GO" id="GO:0005634">
    <property type="term" value="C:nucleus"/>
    <property type="evidence" value="ECO:0007669"/>
    <property type="project" value="UniProtKB-SubCell"/>
</dbReference>
<keyword evidence="6" id="KW-0378">Hydrolase</keyword>
<feature type="compositionally biased region" description="Acidic residues" evidence="10">
    <location>
        <begin position="1084"/>
        <end position="1110"/>
    </location>
</feature>
<name>A0A4T0IRR1_WALIC</name>
<keyword evidence="9" id="KW-0539">Nucleus</keyword>
<dbReference type="AlphaFoldDB" id="A0A4T0IRR1"/>
<dbReference type="InterPro" id="IPR027417">
    <property type="entry name" value="P-loop_NTPase"/>
</dbReference>
<comment type="caution">
    <text evidence="12">The sequence shown here is derived from an EMBL/GenBank/DDBJ whole genome shotgun (WGS) entry which is preliminary data.</text>
</comment>
<dbReference type="InterPro" id="IPR003959">
    <property type="entry name" value="ATPase_AAA_core"/>
</dbReference>
<feature type="compositionally biased region" description="Acidic residues" evidence="10">
    <location>
        <begin position="82"/>
        <end position="99"/>
    </location>
</feature>
<feature type="region of interest" description="Disordered" evidence="10">
    <location>
        <begin position="292"/>
        <end position="345"/>
    </location>
</feature>
<feature type="compositionally biased region" description="Basic and acidic residues" evidence="10">
    <location>
        <begin position="1013"/>
        <end position="1034"/>
    </location>
</feature>
<evidence type="ECO:0000256" key="1">
    <source>
        <dbReference type="ARBA" id="ARBA00004123"/>
    </source>
</evidence>
<dbReference type="Pfam" id="PF17862">
    <property type="entry name" value="AAA_lid_3"/>
    <property type="match status" value="1"/>
</dbReference>
<dbReference type="GO" id="GO:0016887">
    <property type="term" value="F:ATP hydrolysis activity"/>
    <property type="evidence" value="ECO:0007669"/>
    <property type="project" value="InterPro"/>
</dbReference>
<feature type="non-terminal residue" evidence="12">
    <location>
        <position position="1270"/>
    </location>
</feature>
<feature type="region of interest" description="Disordered" evidence="10">
    <location>
        <begin position="962"/>
        <end position="1123"/>
    </location>
</feature>
<reference evidence="12 13" key="1">
    <citation type="submission" date="2019-03" db="EMBL/GenBank/DDBJ databases">
        <title>Sequencing 23 genomes of Wallemia ichthyophaga.</title>
        <authorList>
            <person name="Gostincar C."/>
        </authorList>
    </citation>
    <scope>NUCLEOTIDE SEQUENCE [LARGE SCALE GENOMIC DNA]</scope>
    <source>
        <strain evidence="12 13">EXF-6200</strain>
    </source>
</reference>
<dbReference type="InterPro" id="IPR003593">
    <property type="entry name" value="AAA+_ATPase"/>
</dbReference>
<feature type="compositionally biased region" description="Basic residues" evidence="10">
    <location>
        <begin position="105"/>
        <end position="118"/>
    </location>
</feature>
<feature type="compositionally biased region" description="Basic residues" evidence="10">
    <location>
        <begin position="140"/>
        <end position="157"/>
    </location>
</feature>
<dbReference type="GO" id="GO:0045815">
    <property type="term" value="P:transcription initiation-coupled chromatin remodeling"/>
    <property type="evidence" value="ECO:0007669"/>
    <property type="project" value="TreeGrafter"/>
</dbReference>
<dbReference type="GO" id="GO:0003682">
    <property type="term" value="F:chromatin binding"/>
    <property type="evidence" value="ECO:0007669"/>
    <property type="project" value="TreeGrafter"/>
</dbReference>
<dbReference type="Proteomes" id="UP000310689">
    <property type="component" value="Unassembled WGS sequence"/>
</dbReference>
<feature type="compositionally biased region" description="Polar residues" evidence="10">
    <location>
        <begin position="12"/>
        <end position="24"/>
    </location>
</feature>
<feature type="region of interest" description="Disordered" evidence="10">
    <location>
        <begin position="1238"/>
        <end position="1270"/>
    </location>
</feature>
<comment type="similarity">
    <text evidence="3">Belongs to the AAA ATPase family.</text>
</comment>
<feature type="compositionally biased region" description="Basic and acidic residues" evidence="10">
    <location>
        <begin position="1238"/>
        <end position="1254"/>
    </location>
</feature>
<evidence type="ECO:0000313" key="12">
    <source>
        <dbReference type="EMBL" id="TIB29891.1"/>
    </source>
</evidence>
<evidence type="ECO:0000256" key="2">
    <source>
        <dbReference type="ARBA" id="ARBA00004286"/>
    </source>
</evidence>
<dbReference type="FunFam" id="3.40.50.300:FF:000061">
    <property type="entry name" value="ATPase family, AAA domain-containing 2"/>
    <property type="match status" value="1"/>
</dbReference>
<sequence>MTASGGHPTKIKLSTRSLRSQQPQEMELTDTATDTHDHLPAATDPDLDEPHTYHQDAYQEDDQIQQQAQAQLEPQNVSGSEFGDEDIPEPEQSDYDDDLTPPPKRAGRTSTRRAPPKKRAVEEEYQDDGSEYESDEYNARRSRPTRGRPSTRSRVHHFVQFDGGDGDDEEFSLRGNRRRLRNAGDDPPEPVTRSSRQSRSVVPYFPPKEVIQERHEKLANERADRAERRRTIMYTDDEDDDSPERRNYSLRTRRERPNYVLPPPVLDVRERPEKIGRLPSFTALQHPSIDLVPWNRRGGLDDSDTDDDLSPRKRPQPAPANLAGGGGGLLAPGEGMGMDNLGTGGPSNLGKIDDAAFADTDPLGVNTKISFESIGGLDEHIRQLKEMVSLPLLYPEVFQRFSITPPRGVLFHGPPGTGKTLIARALAASCSSENQKISFFMRKGADCLSKWIGEAERQLRLLFDEAKACQPSIIFFDEIDGLAPVRSSKQEQIHASIVSTLLALMDGMDGRGQVIVIGATNRPDAVDPALRRPGRFDREFYFPLPNEKARSKIIEINTKDWNPPLEPQFLDKLANLTKGYGGADIRALCTEAALNAVQRRYPQIYKTNDRLLLDPKSINVQAKDFMRSINKLTPSSARSSATSAAPLPHHLTPLLGGALDESKKVVDKVIPRTEEKSVIEEAEYEDDVGEDGGFSLEVMRQNMNSMRTFRPRMMVYGEEGMGQAFIGPALLHYLEGYNVQSLDLATLLSDSTRTVEAACVQLILEAKRTKPSIIYIPALHEWCNVISEAARATVTALLNTISPSDPILVLAMLNNSPDELPRDVKRWFGFGRDSKVALNGFSEEQITEYLMELINMIKLKPSQFPDTGRRKKRKLEILPVAPPMKPREPTDRELNALLENDARIREHLKWRLGAVLEQLKKKFRRFMKSFADEIAMVLPLPVNTHNNGSVNALARSDLMADNDNQQPQTQHDSEAKEQDEDEEEHAKEQPNDKDKDTQVQPMTNGVVDGDVLEYDKVSDEAGADEVKKDTDHVQTGDQQMEQTEEPVEGSPEKEDEENDDAIDEEMADFIQPPQAANKENSKDSEDEEPIIEDKNDDDFEPDEEEEEAPQEPDLQPVPPKPEANLQENMEKSLDQELMELSTIQPGEDHRTRLMIYDIDLEKIHFNVYKDNYVNPAQFVDDVAKIVHNAELDPSDQDRLWKAQQLLTHARVLVDQAFDGPFRIECQRMADRETKRIAEYKEKRKREKEASKNVSEENEAGAADGEQQEQP</sequence>
<feature type="compositionally biased region" description="Basic and acidic residues" evidence="10">
    <location>
        <begin position="210"/>
        <end position="230"/>
    </location>
</feature>
<evidence type="ECO:0000256" key="5">
    <source>
        <dbReference type="ARBA" id="ARBA00022741"/>
    </source>
</evidence>
<feature type="compositionally biased region" description="Acidic residues" evidence="10">
    <location>
        <begin position="1042"/>
        <end position="1067"/>
    </location>
</feature>
<gene>
    <name evidence="12" type="ORF">E3P86_03597</name>
</gene>
<dbReference type="GO" id="GO:0006337">
    <property type="term" value="P:nucleosome disassembly"/>
    <property type="evidence" value="ECO:0007669"/>
    <property type="project" value="TreeGrafter"/>
</dbReference>
<feature type="compositionally biased region" description="Basic and acidic residues" evidence="10">
    <location>
        <begin position="984"/>
        <end position="997"/>
    </location>
</feature>
<dbReference type="PANTHER" id="PTHR23069">
    <property type="entry name" value="AAA DOMAIN-CONTAINING"/>
    <property type="match status" value="1"/>
</dbReference>
<dbReference type="InterPro" id="IPR003960">
    <property type="entry name" value="ATPase_AAA_CS"/>
</dbReference>
<dbReference type="Gene3D" id="1.10.8.60">
    <property type="match status" value="1"/>
</dbReference>
<feature type="compositionally biased region" description="Low complexity" evidence="10">
    <location>
        <begin position="191"/>
        <end position="202"/>
    </location>
</feature>
<accession>A0A4T0IRR1</accession>
<keyword evidence="7" id="KW-0067">ATP-binding</keyword>
<evidence type="ECO:0000256" key="4">
    <source>
        <dbReference type="ARBA" id="ARBA00022454"/>
    </source>
</evidence>
<organism evidence="12 13">
    <name type="scientific">Wallemia ichthyophaga</name>
    <dbReference type="NCBI Taxonomy" id="245174"/>
    <lineage>
        <taxon>Eukaryota</taxon>
        <taxon>Fungi</taxon>
        <taxon>Dikarya</taxon>
        <taxon>Basidiomycota</taxon>
        <taxon>Wallemiomycotina</taxon>
        <taxon>Wallemiomycetes</taxon>
        <taxon>Wallemiales</taxon>
        <taxon>Wallemiaceae</taxon>
        <taxon>Wallemia</taxon>
    </lineage>
</organism>
<protein>
    <recommendedName>
        <fullName evidence="11">AAA+ ATPase domain-containing protein</fullName>
    </recommendedName>
</protein>
<dbReference type="GO" id="GO:0005524">
    <property type="term" value="F:ATP binding"/>
    <property type="evidence" value="ECO:0007669"/>
    <property type="project" value="UniProtKB-KW"/>
</dbReference>
<proteinExistence type="inferred from homology"/>
<evidence type="ECO:0000256" key="8">
    <source>
        <dbReference type="ARBA" id="ARBA00023117"/>
    </source>
</evidence>
<keyword evidence="5" id="KW-0547">Nucleotide-binding</keyword>
<evidence type="ECO:0000256" key="7">
    <source>
        <dbReference type="ARBA" id="ARBA00022840"/>
    </source>
</evidence>
<dbReference type="GO" id="GO:0006334">
    <property type="term" value="P:nucleosome assembly"/>
    <property type="evidence" value="ECO:0007669"/>
    <property type="project" value="TreeGrafter"/>
</dbReference>
<dbReference type="Pfam" id="PF00004">
    <property type="entry name" value="AAA"/>
    <property type="match status" value="2"/>
</dbReference>
<evidence type="ECO:0000313" key="13">
    <source>
        <dbReference type="Proteomes" id="UP000310689"/>
    </source>
</evidence>
<dbReference type="CDD" id="cd19517">
    <property type="entry name" value="RecA-like_Yta7-like"/>
    <property type="match status" value="1"/>
</dbReference>
<feature type="compositionally biased region" description="Gly residues" evidence="10">
    <location>
        <begin position="323"/>
        <end position="345"/>
    </location>
</feature>
<dbReference type="SMART" id="SM00382">
    <property type="entry name" value="AAA"/>
    <property type="match status" value="1"/>
</dbReference>
<evidence type="ECO:0000256" key="9">
    <source>
        <dbReference type="ARBA" id="ARBA00023242"/>
    </source>
</evidence>
<dbReference type="GO" id="GO:0000785">
    <property type="term" value="C:chromatin"/>
    <property type="evidence" value="ECO:0007669"/>
    <property type="project" value="UniProtKB-ARBA"/>
</dbReference>
<feature type="compositionally biased region" description="Acidic residues" evidence="10">
    <location>
        <begin position="123"/>
        <end position="136"/>
    </location>
</feature>
<evidence type="ECO:0000256" key="3">
    <source>
        <dbReference type="ARBA" id="ARBA00006914"/>
    </source>
</evidence>
<comment type="subcellular location">
    <subcellularLocation>
        <location evidence="2">Chromosome</location>
    </subcellularLocation>
    <subcellularLocation>
        <location evidence="1">Nucleus</location>
    </subcellularLocation>
</comment>
<dbReference type="InterPro" id="IPR045199">
    <property type="entry name" value="ATAD2-like"/>
</dbReference>
<dbReference type="PROSITE" id="PS00674">
    <property type="entry name" value="AAA"/>
    <property type="match status" value="1"/>
</dbReference>
<dbReference type="PANTHER" id="PTHR23069:SF0">
    <property type="entry name" value="TAT-BINDING HOMOLOG 7"/>
    <property type="match status" value="1"/>
</dbReference>
<dbReference type="FunFam" id="3.40.50.300:FF:001218">
    <property type="entry name" value="AAA family ATPase, putative"/>
    <property type="match status" value="1"/>
</dbReference>
<feature type="region of interest" description="Disordered" evidence="10">
    <location>
        <begin position="1"/>
        <end position="264"/>
    </location>
</feature>
<dbReference type="Gene3D" id="3.40.50.300">
    <property type="entry name" value="P-loop containing nucleotide triphosphate hydrolases"/>
    <property type="match status" value="2"/>
</dbReference>
<dbReference type="SUPFAM" id="SSF52540">
    <property type="entry name" value="P-loop containing nucleoside triphosphate hydrolases"/>
    <property type="match status" value="2"/>
</dbReference>
<dbReference type="EMBL" id="SPOI01000279">
    <property type="protein sequence ID" value="TIB29891.1"/>
    <property type="molecule type" value="Genomic_DNA"/>
</dbReference>
<dbReference type="InterPro" id="IPR041569">
    <property type="entry name" value="AAA_lid_3"/>
</dbReference>
<dbReference type="InterPro" id="IPR036427">
    <property type="entry name" value="Bromodomain-like_sf"/>
</dbReference>
<dbReference type="SUPFAM" id="SSF47370">
    <property type="entry name" value="Bromodomain"/>
    <property type="match status" value="1"/>
</dbReference>
<evidence type="ECO:0000256" key="10">
    <source>
        <dbReference type="SAM" id="MobiDB-lite"/>
    </source>
</evidence>
<dbReference type="FunFam" id="1.10.8.60:FF:000016">
    <property type="entry name" value="ATPase family AAA domain-containing protein 2B"/>
    <property type="match status" value="1"/>
</dbReference>
<keyword evidence="8" id="KW-0103">Bromodomain</keyword>
<evidence type="ECO:0000256" key="6">
    <source>
        <dbReference type="ARBA" id="ARBA00022801"/>
    </source>
</evidence>
<dbReference type="GO" id="GO:0140674">
    <property type="term" value="F:ATP-dependent histone chaperone activity"/>
    <property type="evidence" value="ECO:0007669"/>
    <property type="project" value="UniProtKB-ARBA"/>
</dbReference>